<dbReference type="RefSeq" id="XP_002418716.1">
    <property type="nucleotide sequence ID" value="XM_002418671.1"/>
</dbReference>
<comment type="subcellular location">
    <subcellularLocation>
        <location evidence="1">Nucleus</location>
    </subcellularLocation>
</comment>
<proteinExistence type="inferred from homology"/>
<keyword evidence="5" id="KW-0805">Transcription regulation</keyword>
<keyword evidence="8" id="KW-0175">Coiled coil</keyword>
<keyword evidence="6" id="KW-0804">Transcription</keyword>
<gene>
    <name evidence="12" type="ordered locus">Cd36_22410</name>
    <name evidence="13" type="ORF">CD36_22410</name>
</gene>
<feature type="domain" description="MSL3 chromodomain-like" evidence="11">
    <location>
        <begin position="70"/>
        <end position="112"/>
    </location>
</feature>
<dbReference type="SUPFAM" id="SSF54160">
    <property type="entry name" value="Chromo domain-like"/>
    <property type="match status" value="1"/>
</dbReference>
<dbReference type="PIRSF" id="PIRSF038133">
    <property type="entry name" value="HAT_Nua4_EAF3/MRG15"/>
    <property type="match status" value="1"/>
</dbReference>
<keyword evidence="14" id="KW-1185">Reference proteome</keyword>
<evidence type="ECO:0000256" key="5">
    <source>
        <dbReference type="ARBA" id="ARBA00023015"/>
    </source>
</evidence>
<evidence type="ECO:0000256" key="4">
    <source>
        <dbReference type="ARBA" id="ARBA00022853"/>
    </source>
</evidence>
<sequence>MVEYKPNQIVYAYHGPLIYEAKILKLKNGKDSFIINQDFQHEPLEEKSNTTPHHHNHHQSQHIAKFDPKKWQDQTCYYLHYQGWNSKWDEWVGIDRIMEFNEENKFKKLELDQLTKKKKAINNNEIIVNTTNKNHGNNKNKKESNKRKSSSTTTTAATTTTTNNSNNKKQKSASTIATNSNSSSASTSTTKLKQLLSRLNLNFPPELKHLLVNDWEFITKDRKLISLPSQYPINQILQDYKTYRTKQLTLKLTKNSYQLSILIEILTGLEIYFNKSLSLILLYKYEHLQYLNFLKENIINPQQDILQSNIYGLEHLLRLIISFPGLLSMTTMDGISLSVLISELESLCRFIGDRLQLYQNKYEFTSPQYDSLARS</sequence>
<evidence type="ECO:0000256" key="8">
    <source>
        <dbReference type="SAM" id="Coils"/>
    </source>
</evidence>
<dbReference type="eggNOG" id="KOG3001">
    <property type="taxonomic scope" value="Eukaryota"/>
</dbReference>
<evidence type="ECO:0000259" key="10">
    <source>
        <dbReference type="Pfam" id="PF05712"/>
    </source>
</evidence>
<dbReference type="GeneID" id="8046258"/>
<dbReference type="InterPro" id="IPR026541">
    <property type="entry name" value="MRG_dom"/>
</dbReference>
<dbReference type="PANTHER" id="PTHR10880">
    <property type="entry name" value="MORTALITY FACTOR 4-LIKE PROTEIN"/>
    <property type="match status" value="1"/>
</dbReference>
<dbReference type="GO" id="GO:0006355">
    <property type="term" value="P:regulation of DNA-templated transcription"/>
    <property type="evidence" value="ECO:0007669"/>
    <property type="project" value="InterPro"/>
</dbReference>
<comment type="similarity">
    <text evidence="2">Belongs to the MRG family.</text>
</comment>
<evidence type="ECO:0000256" key="1">
    <source>
        <dbReference type="ARBA" id="ARBA00004123"/>
    </source>
</evidence>
<keyword evidence="7" id="KW-0539">Nucleus</keyword>
<dbReference type="InterPro" id="IPR016197">
    <property type="entry name" value="Chromo-like_dom_sf"/>
</dbReference>
<evidence type="ECO:0000313" key="13">
    <source>
        <dbReference type="EMBL" id="CAX44021.1"/>
    </source>
</evidence>
<dbReference type="KEGG" id="cdu:CD36_22410"/>
<evidence type="ECO:0000256" key="7">
    <source>
        <dbReference type="ARBA" id="ARBA00023242"/>
    </source>
</evidence>
<evidence type="ECO:0000256" key="3">
    <source>
        <dbReference type="ARBA" id="ARBA00018505"/>
    </source>
</evidence>
<dbReference type="InterPro" id="IPR053820">
    <property type="entry name" value="MSL3_chromo-like"/>
</dbReference>
<dbReference type="GO" id="GO:0032221">
    <property type="term" value="C:Rpd3S complex"/>
    <property type="evidence" value="ECO:0007669"/>
    <property type="project" value="TreeGrafter"/>
</dbReference>
<dbReference type="GO" id="GO:0006325">
    <property type="term" value="P:chromatin organization"/>
    <property type="evidence" value="ECO:0007669"/>
    <property type="project" value="UniProtKB-KW"/>
</dbReference>
<accession>B9WC99</accession>
<evidence type="ECO:0000313" key="12">
    <source>
        <dbReference type="CGD" id="CAL0000159205"/>
    </source>
</evidence>
<protein>
    <recommendedName>
        <fullName evidence="3">Chromatin modification-related protein EAF3</fullName>
    </recommendedName>
</protein>
<feature type="coiled-coil region" evidence="8">
    <location>
        <begin position="97"/>
        <end position="124"/>
    </location>
</feature>
<feature type="compositionally biased region" description="Basic residues" evidence="9">
    <location>
        <begin position="136"/>
        <end position="149"/>
    </location>
</feature>
<dbReference type="Pfam" id="PF22732">
    <property type="entry name" value="MSL3_chromo-like"/>
    <property type="match status" value="1"/>
</dbReference>
<reference evidence="13 14" key="1">
    <citation type="journal article" date="2009" name="Genome Res.">
        <title>Comparative genomics of the fungal pathogens Candida dubliniensis and Candida albicans.</title>
        <authorList>
            <person name="Jackson A.P."/>
            <person name="Gamble J.A."/>
            <person name="Yeomans T."/>
            <person name="Moran G.P."/>
            <person name="Saunders D."/>
            <person name="Harris D."/>
            <person name="Aslett M."/>
            <person name="Barrell J.F."/>
            <person name="Butler G."/>
            <person name="Citiulo F."/>
            <person name="Coleman D.C."/>
            <person name="de Groot P.W.J."/>
            <person name="Goodwin T.J."/>
            <person name="Quail M.A."/>
            <person name="McQuillan J."/>
            <person name="Munro C.A."/>
            <person name="Pain A."/>
            <person name="Poulter R.T."/>
            <person name="Rajandream M.A."/>
            <person name="Renauld H."/>
            <person name="Spiering M.J."/>
            <person name="Tivey A."/>
            <person name="Gow N.A.R."/>
            <person name="Barrell B."/>
            <person name="Sullivan D.J."/>
            <person name="Berriman M."/>
        </authorList>
    </citation>
    <scope>NUCLEOTIDE SEQUENCE [LARGE SCALE GENOMIC DNA]</scope>
    <source>
        <strain evidence="14">CD36 / ATCC MYA-646 / CBS 7987 / NCPF 3949 / NRRL Y-17841</strain>
    </source>
</reference>
<dbReference type="EMBL" id="FM992689">
    <property type="protein sequence ID" value="CAX44021.1"/>
    <property type="molecule type" value="Genomic_DNA"/>
</dbReference>
<name>B9WC99_CANDC</name>
<feature type="region of interest" description="Disordered" evidence="9">
    <location>
        <begin position="45"/>
        <end position="64"/>
    </location>
</feature>
<feature type="region of interest" description="Disordered" evidence="9">
    <location>
        <begin position="125"/>
        <end position="187"/>
    </location>
</feature>
<feature type="compositionally biased region" description="Low complexity" evidence="9">
    <location>
        <begin position="150"/>
        <end position="187"/>
    </location>
</feature>
<evidence type="ECO:0000256" key="9">
    <source>
        <dbReference type="SAM" id="MobiDB-lite"/>
    </source>
</evidence>
<dbReference type="AlphaFoldDB" id="B9WC99"/>
<dbReference type="Gene3D" id="1.10.274.30">
    <property type="entry name" value="MRG domain"/>
    <property type="match status" value="1"/>
</dbReference>
<evidence type="ECO:0000256" key="6">
    <source>
        <dbReference type="ARBA" id="ARBA00023163"/>
    </source>
</evidence>
<dbReference type="OrthoDB" id="124855at2759"/>
<dbReference type="InterPro" id="IPR008676">
    <property type="entry name" value="MRG"/>
</dbReference>
<organism evidence="13 14">
    <name type="scientific">Candida dubliniensis (strain CD36 / ATCC MYA-646 / CBS 7987 / NCPF 3949 / NRRL Y-17841)</name>
    <name type="common">Yeast</name>
    <dbReference type="NCBI Taxonomy" id="573826"/>
    <lineage>
        <taxon>Eukaryota</taxon>
        <taxon>Fungi</taxon>
        <taxon>Dikarya</taxon>
        <taxon>Ascomycota</taxon>
        <taxon>Saccharomycotina</taxon>
        <taxon>Pichiomycetes</taxon>
        <taxon>Debaryomycetaceae</taxon>
        <taxon>Candida/Lodderomyces clade</taxon>
        <taxon>Candida</taxon>
    </lineage>
</organism>
<dbReference type="HOGENOM" id="CLU_039566_1_1_1"/>
<dbReference type="PANTHER" id="PTHR10880:SF15">
    <property type="entry name" value="MSL COMPLEX SUBUNIT 3"/>
    <property type="match status" value="1"/>
</dbReference>
<evidence type="ECO:0000259" key="11">
    <source>
        <dbReference type="Pfam" id="PF22732"/>
    </source>
</evidence>
<dbReference type="GO" id="GO:0035267">
    <property type="term" value="C:NuA4 histone acetyltransferase complex"/>
    <property type="evidence" value="ECO:0007669"/>
    <property type="project" value="TreeGrafter"/>
</dbReference>
<keyword evidence="4" id="KW-0156">Chromatin regulator</keyword>
<dbReference type="CGD" id="CAL0000159205">
    <property type="gene designation" value="Cd36_22410"/>
</dbReference>
<dbReference type="InterPro" id="IPR038217">
    <property type="entry name" value="MRG_C_sf"/>
</dbReference>
<feature type="compositionally biased region" description="Low complexity" evidence="9">
    <location>
        <begin position="125"/>
        <end position="135"/>
    </location>
</feature>
<dbReference type="PROSITE" id="PS51640">
    <property type="entry name" value="MRG"/>
    <property type="match status" value="1"/>
</dbReference>
<evidence type="ECO:0000256" key="2">
    <source>
        <dbReference type="ARBA" id="ARBA00009093"/>
    </source>
</evidence>
<feature type="domain" description="MRG" evidence="10">
    <location>
        <begin position="193"/>
        <end position="363"/>
    </location>
</feature>
<dbReference type="Pfam" id="PF05712">
    <property type="entry name" value="MRG"/>
    <property type="match status" value="1"/>
</dbReference>
<dbReference type="Proteomes" id="UP000002605">
    <property type="component" value="Chromosome 2"/>
</dbReference>
<evidence type="ECO:0000313" key="14">
    <source>
        <dbReference type="Proteomes" id="UP000002605"/>
    </source>
</evidence>
<dbReference type="Gene3D" id="2.30.30.140">
    <property type="match status" value="1"/>
</dbReference>